<proteinExistence type="predicted"/>
<dbReference type="HOGENOM" id="CLU_3109002_0_0_1"/>
<protein>
    <submittedName>
        <fullName evidence="1">Uncharacterized protein</fullName>
    </submittedName>
</protein>
<name>T1K3R9_TETUR</name>
<evidence type="ECO:0000313" key="2">
    <source>
        <dbReference type="Proteomes" id="UP000015104"/>
    </source>
</evidence>
<dbReference type="Proteomes" id="UP000015104">
    <property type="component" value="Unassembled WGS sequence"/>
</dbReference>
<keyword evidence="2" id="KW-1185">Reference proteome</keyword>
<evidence type="ECO:0000313" key="1">
    <source>
        <dbReference type="EnsemblMetazoa" id="tetur04g09617.1"/>
    </source>
</evidence>
<dbReference type="EnsemblMetazoa" id="tetur04g09617.1">
    <property type="protein sequence ID" value="tetur04g09617.1"/>
    <property type="gene ID" value="tetur04g09617"/>
</dbReference>
<dbReference type="AlphaFoldDB" id="T1K3R9"/>
<dbReference type="EMBL" id="CAEY01001369">
    <property type="status" value="NOT_ANNOTATED_CDS"/>
    <property type="molecule type" value="Genomic_DNA"/>
</dbReference>
<organism evidence="1 2">
    <name type="scientific">Tetranychus urticae</name>
    <name type="common">Two-spotted spider mite</name>
    <dbReference type="NCBI Taxonomy" id="32264"/>
    <lineage>
        <taxon>Eukaryota</taxon>
        <taxon>Metazoa</taxon>
        <taxon>Ecdysozoa</taxon>
        <taxon>Arthropoda</taxon>
        <taxon>Chelicerata</taxon>
        <taxon>Arachnida</taxon>
        <taxon>Acari</taxon>
        <taxon>Acariformes</taxon>
        <taxon>Trombidiformes</taxon>
        <taxon>Prostigmata</taxon>
        <taxon>Eleutherengona</taxon>
        <taxon>Raphignathae</taxon>
        <taxon>Tetranychoidea</taxon>
        <taxon>Tetranychidae</taxon>
        <taxon>Tetranychus</taxon>
    </lineage>
</organism>
<reference evidence="2" key="1">
    <citation type="submission" date="2011-08" db="EMBL/GenBank/DDBJ databases">
        <authorList>
            <person name="Rombauts S."/>
        </authorList>
    </citation>
    <scope>NUCLEOTIDE SEQUENCE</scope>
    <source>
        <strain evidence="2">London</strain>
    </source>
</reference>
<reference evidence="1" key="2">
    <citation type="submission" date="2015-06" db="UniProtKB">
        <authorList>
            <consortium name="EnsemblMetazoa"/>
        </authorList>
    </citation>
    <scope>IDENTIFICATION</scope>
</reference>
<sequence>MTDFLHSAHYFSSLFLVYLFWSFESLPNFIKPLTYWFPLHYQVTLSFGHEG</sequence>
<accession>T1K3R9</accession>